<comment type="similarity">
    <text evidence="2">Belongs to the TsaE family.</text>
</comment>
<keyword evidence="4" id="KW-0963">Cytoplasm</keyword>
<sequence>MEIISKSSEQTQKIAEILGRTILESEILGSSPRMPKASCVAKKNSALVLALEGDLGGGKTTFIQGLAKGLGVRETLTSPTFVIMKSYYIPHPSLPLLEKERGLVAFYHLDCYRLKDENDLEALGIKEILADSKNIVAIEWAERVRKILFEDAVKIKFEVIDENTRDVKICNYSNCSN</sequence>
<organism evidence="11 12">
    <name type="scientific">Candidatus Portnoybacteria bacterium CG06_land_8_20_14_3_00_39_12</name>
    <dbReference type="NCBI Taxonomy" id="1974809"/>
    <lineage>
        <taxon>Bacteria</taxon>
        <taxon>Candidatus Portnoyibacteriota</taxon>
    </lineage>
</organism>
<evidence type="ECO:0000256" key="8">
    <source>
        <dbReference type="ARBA" id="ARBA00022840"/>
    </source>
</evidence>
<dbReference type="GO" id="GO:0005737">
    <property type="term" value="C:cytoplasm"/>
    <property type="evidence" value="ECO:0007669"/>
    <property type="project" value="UniProtKB-SubCell"/>
</dbReference>
<dbReference type="GO" id="GO:0002949">
    <property type="term" value="P:tRNA threonylcarbamoyladenosine modification"/>
    <property type="evidence" value="ECO:0007669"/>
    <property type="project" value="InterPro"/>
</dbReference>
<protein>
    <recommendedName>
        <fullName evidence="3">tRNA threonylcarbamoyladenosine biosynthesis protein TsaE</fullName>
    </recommendedName>
    <alternativeName>
        <fullName evidence="10">t(6)A37 threonylcarbamoyladenosine biosynthesis protein TsaE</fullName>
    </alternativeName>
</protein>
<keyword evidence="9" id="KW-0460">Magnesium</keyword>
<dbReference type="NCBIfam" id="TIGR00150">
    <property type="entry name" value="T6A_YjeE"/>
    <property type="match status" value="1"/>
</dbReference>
<dbReference type="Pfam" id="PF02367">
    <property type="entry name" value="TsaE"/>
    <property type="match status" value="1"/>
</dbReference>
<dbReference type="PANTHER" id="PTHR33540:SF2">
    <property type="entry name" value="TRNA THREONYLCARBAMOYLADENOSINE BIOSYNTHESIS PROTEIN TSAE"/>
    <property type="match status" value="1"/>
</dbReference>
<evidence type="ECO:0000256" key="3">
    <source>
        <dbReference type="ARBA" id="ARBA00019010"/>
    </source>
</evidence>
<comment type="subcellular location">
    <subcellularLocation>
        <location evidence="1">Cytoplasm</location>
    </subcellularLocation>
</comment>
<dbReference type="Gene3D" id="3.40.50.300">
    <property type="entry name" value="P-loop containing nucleotide triphosphate hydrolases"/>
    <property type="match status" value="1"/>
</dbReference>
<evidence type="ECO:0000256" key="2">
    <source>
        <dbReference type="ARBA" id="ARBA00007599"/>
    </source>
</evidence>
<dbReference type="GO" id="GO:0046872">
    <property type="term" value="F:metal ion binding"/>
    <property type="evidence" value="ECO:0007669"/>
    <property type="project" value="UniProtKB-KW"/>
</dbReference>
<evidence type="ECO:0000313" key="12">
    <source>
        <dbReference type="Proteomes" id="UP000228775"/>
    </source>
</evidence>
<reference evidence="12" key="1">
    <citation type="submission" date="2017-09" db="EMBL/GenBank/DDBJ databases">
        <title>Depth-based differentiation of microbial function through sediment-hosted aquifers and enrichment of novel symbionts in the deep terrestrial subsurface.</title>
        <authorList>
            <person name="Probst A.J."/>
            <person name="Ladd B."/>
            <person name="Jarett J.K."/>
            <person name="Geller-Mcgrath D.E."/>
            <person name="Sieber C.M.K."/>
            <person name="Emerson J.B."/>
            <person name="Anantharaman K."/>
            <person name="Thomas B.C."/>
            <person name="Malmstrom R."/>
            <person name="Stieglmeier M."/>
            <person name="Klingl A."/>
            <person name="Woyke T."/>
            <person name="Ryan C.M."/>
            <person name="Banfield J.F."/>
        </authorList>
    </citation>
    <scope>NUCLEOTIDE SEQUENCE [LARGE SCALE GENOMIC DNA]</scope>
</reference>
<dbReference type="EMBL" id="PEVY01000063">
    <property type="protein sequence ID" value="PIU75020.1"/>
    <property type="molecule type" value="Genomic_DNA"/>
</dbReference>
<accession>A0A2M7AWK4</accession>
<keyword evidence="7" id="KW-0547">Nucleotide-binding</keyword>
<dbReference type="Proteomes" id="UP000228775">
    <property type="component" value="Unassembled WGS sequence"/>
</dbReference>
<keyword evidence="8" id="KW-0067">ATP-binding</keyword>
<dbReference type="PANTHER" id="PTHR33540">
    <property type="entry name" value="TRNA THREONYLCARBAMOYLADENOSINE BIOSYNTHESIS PROTEIN TSAE"/>
    <property type="match status" value="1"/>
</dbReference>
<keyword evidence="5" id="KW-0819">tRNA processing</keyword>
<keyword evidence="6" id="KW-0479">Metal-binding</keyword>
<dbReference type="GO" id="GO:0016740">
    <property type="term" value="F:transferase activity"/>
    <property type="evidence" value="ECO:0007669"/>
    <property type="project" value="UniProtKB-KW"/>
</dbReference>
<dbReference type="AlphaFoldDB" id="A0A2M7AWK4"/>
<dbReference type="GO" id="GO:0005524">
    <property type="term" value="F:ATP binding"/>
    <property type="evidence" value="ECO:0007669"/>
    <property type="project" value="UniProtKB-KW"/>
</dbReference>
<evidence type="ECO:0000256" key="6">
    <source>
        <dbReference type="ARBA" id="ARBA00022723"/>
    </source>
</evidence>
<dbReference type="SUPFAM" id="SSF52540">
    <property type="entry name" value="P-loop containing nucleoside triphosphate hydrolases"/>
    <property type="match status" value="1"/>
</dbReference>
<comment type="caution">
    <text evidence="11">The sequence shown here is derived from an EMBL/GenBank/DDBJ whole genome shotgun (WGS) entry which is preliminary data.</text>
</comment>
<evidence type="ECO:0000256" key="10">
    <source>
        <dbReference type="ARBA" id="ARBA00032441"/>
    </source>
</evidence>
<gene>
    <name evidence="11" type="ORF">COS76_02995</name>
</gene>
<proteinExistence type="inferred from homology"/>
<keyword evidence="11" id="KW-0808">Transferase</keyword>
<evidence type="ECO:0000256" key="1">
    <source>
        <dbReference type="ARBA" id="ARBA00004496"/>
    </source>
</evidence>
<dbReference type="InterPro" id="IPR027417">
    <property type="entry name" value="P-loop_NTPase"/>
</dbReference>
<evidence type="ECO:0000256" key="7">
    <source>
        <dbReference type="ARBA" id="ARBA00022741"/>
    </source>
</evidence>
<evidence type="ECO:0000256" key="9">
    <source>
        <dbReference type="ARBA" id="ARBA00022842"/>
    </source>
</evidence>
<evidence type="ECO:0000256" key="5">
    <source>
        <dbReference type="ARBA" id="ARBA00022694"/>
    </source>
</evidence>
<evidence type="ECO:0000313" key="11">
    <source>
        <dbReference type="EMBL" id="PIU75020.1"/>
    </source>
</evidence>
<dbReference type="InterPro" id="IPR003442">
    <property type="entry name" value="T6A_TsaE"/>
</dbReference>
<evidence type="ECO:0000256" key="4">
    <source>
        <dbReference type="ARBA" id="ARBA00022490"/>
    </source>
</evidence>
<name>A0A2M7AWK4_9BACT</name>